<keyword evidence="3" id="KW-1185">Reference proteome</keyword>
<evidence type="ECO:0000313" key="3">
    <source>
        <dbReference type="Proteomes" id="UP000035301"/>
    </source>
</evidence>
<reference evidence="2 3" key="1">
    <citation type="journal article" date="2015" name="Int. J. Syst. Evol. Microbiol.">
        <title>Methanoculleus sediminis sp. nov., a methanogen from sediments near a submarine mud volcano.</title>
        <authorList>
            <person name="Chen S.C."/>
            <person name="Chen M.F."/>
            <person name="Lai M.C."/>
            <person name="Weng C.Y."/>
            <person name="Wu S.Y."/>
            <person name="Lin S."/>
            <person name="Yang T.F."/>
            <person name="Chen P.C."/>
        </authorList>
    </citation>
    <scope>NUCLEOTIDE SEQUENCE [LARGE SCALE GENOMIC DNA]</scope>
    <source>
        <strain evidence="2 3">S3Fa</strain>
    </source>
</reference>
<dbReference type="SUPFAM" id="SSF143243">
    <property type="entry name" value="Nqo5-like"/>
    <property type="match status" value="1"/>
</dbReference>
<dbReference type="InterPro" id="IPR037232">
    <property type="entry name" value="NADH_quin_OxRdtase_su_C/D-like"/>
</dbReference>
<dbReference type="InterPro" id="IPR001268">
    <property type="entry name" value="NADH_UbQ_OxRdtase_30kDa_su"/>
</dbReference>
<dbReference type="Pfam" id="PF00329">
    <property type="entry name" value="Complex1_30kDa"/>
    <property type="match status" value="1"/>
</dbReference>
<evidence type="ECO:0000313" key="2">
    <source>
        <dbReference type="EMBL" id="KLK89029.1"/>
    </source>
</evidence>
<accession>A0A0H1R1X0</accession>
<organism evidence="2 3">
    <name type="scientific">Methanoculleus sediminis</name>
    <dbReference type="NCBI Taxonomy" id="1550566"/>
    <lineage>
        <taxon>Archaea</taxon>
        <taxon>Methanobacteriati</taxon>
        <taxon>Methanobacteriota</taxon>
        <taxon>Stenosarchaea group</taxon>
        <taxon>Methanomicrobia</taxon>
        <taxon>Methanomicrobiales</taxon>
        <taxon>Methanomicrobiaceae</taxon>
        <taxon>Methanoculleus</taxon>
    </lineage>
</organism>
<dbReference type="AlphaFoldDB" id="A0A0H1R1X0"/>
<dbReference type="OrthoDB" id="131202at2157"/>
<dbReference type="PATRIC" id="fig|1550566.3.peg.173"/>
<dbReference type="GO" id="GO:0008137">
    <property type="term" value="F:NADH dehydrogenase (ubiquinone) activity"/>
    <property type="evidence" value="ECO:0007669"/>
    <property type="project" value="InterPro"/>
</dbReference>
<comment type="caution">
    <text evidence="2">The sequence shown here is derived from an EMBL/GenBank/DDBJ whole genome shotgun (WGS) entry which is preliminary data.</text>
</comment>
<dbReference type="Gene3D" id="3.30.460.80">
    <property type="entry name" value="NADH:ubiquinone oxidoreductase, 30kDa subunit"/>
    <property type="match status" value="1"/>
</dbReference>
<gene>
    <name evidence="2" type="ORF">SZ63_00795</name>
</gene>
<sequence length="126" mass="14212">MTVKEEQTIIDVALENLTSEVERVHADGYRLVQIGCTDIDGSYEVNYSFDKGYQFKNLRLTIGPETEVPSISGIYWGAFVYENEMHDLFGIPVTGINIDFKGTFIKTAEKYPFSVTRAGGDRCRNV</sequence>
<evidence type="ECO:0000259" key="1">
    <source>
        <dbReference type="Pfam" id="PF00329"/>
    </source>
</evidence>
<name>A0A0H1R1X0_9EURY</name>
<dbReference type="RefSeq" id="WP_048179642.1">
    <property type="nucleotide sequence ID" value="NZ_JXOJ01000001.1"/>
</dbReference>
<dbReference type="STRING" id="1550566.SZ63_00795"/>
<dbReference type="Proteomes" id="UP000035301">
    <property type="component" value="Unassembled WGS sequence"/>
</dbReference>
<feature type="domain" description="NADH:ubiquinone oxidoreductase 30kDa subunit" evidence="1">
    <location>
        <begin position="19"/>
        <end position="95"/>
    </location>
</feature>
<proteinExistence type="predicted"/>
<protein>
    <submittedName>
        <fullName evidence="2">NADH dehydrogenase</fullName>
    </submittedName>
</protein>
<dbReference type="EMBL" id="JXOJ01000001">
    <property type="protein sequence ID" value="KLK89029.1"/>
    <property type="molecule type" value="Genomic_DNA"/>
</dbReference>